<organism evidence="2 3">
    <name type="scientific">Mortierella hygrophila</name>
    <dbReference type="NCBI Taxonomy" id="979708"/>
    <lineage>
        <taxon>Eukaryota</taxon>
        <taxon>Fungi</taxon>
        <taxon>Fungi incertae sedis</taxon>
        <taxon>Mucoromycota</taxon>
        <taxon>Mortierellomycotina</taxon>
        <taxon>Mortierellomycetes</taxon>
        <taxon>Mortierellales</taxon>
        <taxon>Mortierellaceae</taxon>
        <taxon>Mortierella</taxon>
    </lineage>
</organism>
<gene>
    <name evidence="2" type="ORF">EC957_011902</name>
</gene>
<evidence type="ECO:0000256" key="1">
    <source>
        <dbReference type="SAM" id="MobiDB-lite"/>
    </source>
</evidence>
<keyword evidence="3" id="KW-1185">Reference proteome</keyword>
<sequence length="112" mass="12220">MRAIPGGLASKVSVEQAYGSTTSTPSGRKIDISIRIQEHLRRYAIDVQDVLARMPSSPFGSDDDDDRPFSPALPSTPPLKKSSDPFILFSPSKKDNIATATTTTMLIEERLL</sequence>
<dbReference type="EMBL" id="JAAAXW010000089">
    <property type="protein sequence ID" value="KAF9544506.1"/>
    <property type="molecule type" value="Genomic_DNA"/>
</dbReference>
<evidence type="ECO:0000313" key="2">
    <source>
        <dbReference type="EMBL" id="KAF9544506.1"/>
    </source>
</evidence>
<protein>
    <submittedName>
        <fullName evidence="2">Uncharacterized protein</fullName>
    </submittedName>
</protein>
<feature type="region of interest" description="Disordered" evidence="1">
    <location>
        <begin position="1"/>
        <end position="27"/>
    </location>
</feature>
<accession>A0A9P6F748</accession>
<proteinExistence type="predicted"/>
<feature type="region of interest" description="Disordered" evidence="1">
    <location>
        <begin position="54"/>
        <end position="85"/>
    </location>
</feature>
<dbReference type="Proteomes" id="UP000723463">
    <property type="component" value="Unassembled WGS sequence"/>
</dbReference>
<evidence type="ECO:0000313" key="3">
    <source>
        <dbReference type="Proteomes" id="UP000723463"/>
    </source>
</evidence>
<name>A0A9P6F748_9FUNG</name>
<dbReference type="AlphaFoldDB" id="A0A9P6F748"/>
<comment type="caution">
    <text evidence="2">The sequence shown here is derived from an EMBL/GenBank/DDBJ whole genome shotgun (WGS) entry which is preliminary data.</text>
</comment>
<reference evidence="2" key="1">
    <citation type="journal article" date="2020" name="Fungal Divers.">
        <title>Resolving the Mortierellaceae phylogeny through synthesis of multi-gene phylogenetics and phylogenomics.</title>
        <authorList>
            <person name="Vandepol N."/>
            <person name="Liber J."/>
            <person name="Desiro A."/>
            <person name="Na H."/>
            <person name="Kennedy M."/>
            <person name="Barry K."/>
            <person name="Grigoriev I.V."/>
            <person name="Miller A.N."/>
            <person name="O'Donnell K."/>
            <person name="Stajich J.E."/>
            <person name="Bonito G."/>
        </authorList>
    </citation>
    <scope>NUCLEOTIDE SEQUENCE</scope>
    <source>
        <strain evidence="2">NRRL 2591</strain>
    </source>
</reference>